<dbReference type="Gene3D" id="3.30.565.10">
    <property type="entry name" value="Histidine kinase-like ATPase, C-terminal domain"/>
    <property type="match status" value="1"/>
</dbReference>
<evidence type="ECO:0000259" key="3">
    <source>
        <dbReference type="Pfam" id="PF13581"/>
    </source>
</evidence>
<evidence type="ECO:0000313" key="4">
    <source>
        <dbReference type="EMBL" id="MDR6289386.1"/>
    </source>
</evidence>
<dbReference type="InterPro" id="IPR050267">
    <property type="entry name" value="Anti-sigma-factor_SerPK"/>
</dbReference>
<accession>A0ABU1JL86</accession>
<dbReference type="EC" id="2.7.11.1" evidence="4"/>
<gene>
    <name evidence="4" type="ORF">E9232_001901</name>
</gene>
<dbReference type="Pfam" id="PF13581">
    <property type="entry name" value="HATPase_c_2"/>
    <property type="match status" value="1"/>
</dbReference>
<organism evidence="4 5">
    <name type="scientific">Inquilinus ginsengisoli</name>
    <dbReference type="NCBI Taxonomy" id="363840"/>
    <lineage>
        <taxon>Bacteria</taxon>
        <taxon>Pseudomonadati</taxon>
        <taxon>Pseudomonadota</taxon>
        <taxon>Alphaproteobacteria</taxon>
        <taxon>Rhodospirillales</taxon>
        <taxon>Rhodospirillaceae</taxon>
        <taxon>Inquilinus</taxon>
    </lineage>
</organism>
<dbReference type="PANTHER" id="PTHR35526">
    <property type="entry name" value="ANTI-SIGMA-F FACTOR RSBW-RELATED"/>
    <property type="match status" value="1"/>
</dbReference>
<keyword evidence="5" id="KW-1185">Reference proteome</keyword>
<name>A0ABU1JL86_9PROT</name>
<dbReference type="CDD" id="cd16936">
    <property type="entry name" value="HATPase_RsbW-like"/>
    <property type="match status" value="1"/>
</dbReference>
<dbReference type="InterPro" id="IPR003594">
    <property type="entry name" value="HATPase_dom"/>
</dbReference>
<feature type="region of interest" description="Disordered" evidence="2">
    <location>
        <begin position="132"/>
        <end position="158"/>
    </location>
</feature>
<dbReference type="RefSeq" id="WP_309793677.1">
    <property type="nucleotide sequence ID" value="NZ_JAVDPW010000003.1"/>
</dbReference>
<dbReference type="GO" id="GO:0004674">
    <property type="term" value="F:protein serine/threonine kinase activity"/>
    <property type="evidence" value="ECO:0007669"/>
    <property type="project" value="UniProtKB-EC"/>
</dbReference>
<dbReference type="PANTHER" id="PTHR35526:SF3">
    <property type="entry name" value="ANTI-SIGMA-F FACTOR RSBW"/>
    <property type="match status" value="1"/>
</dbReference>
<dbReference type="EMBL" id="JAVDPW010000003">
    <property type="protein sequence ID" value="MDR6289386.1"/>
    <property type="molecule type" value="Genomic_DNA"/>
</dbReference>
<dbReference type="SUPFAM" id="SSF55874">
    <property type="entry name" value="ATPase domain of HSP90 chaperone/DNA topoisomerase II/histidine kinase"/>
    <property type="match status" value="1"/>
</dbReference>
<reference evidence="4 5" key="1">
    <citation type="submission" date="2023-07" db="EMBL/GenBank/DDBJ databases">
        <title>Sorghum-associated microbial communities from plants grown in Nebraska, USA.</title>
        <authorList>
            <person name="Schachtman D."/>
        </authorList>
    </citation>
    <scope>NUCLEOTIDE SEQUENCE [LARGE SCALE GENOMIC DNA]</scope>
    <source>
        <strain evidence="4 5">584</strain>
    </source>
</reference>
<comment type="caution">
    <text evidence="4">The sequence shown here is derived from an EMBL/GenBank/DDBJ whole genome shotgun (WGS) entry which is preliminary data.</text>
</comment>
<proteinExistence type="predicted"/>
<evidence type="ECO:0000256" key="1">
    <source>
        <dbReference type="ARBA" id="ARBA00022527"/>
    </source>
</evidence>
<dbReference type="Proteomes" id="UP001262410">
    <property type="component" value="Unassembled WGS sequence"/>
</dbReference>
<sequence>MINGVDVGFAMQDMLLDLAIPSRLEAIGTVQARLDAALRRLGLDDDARHRVGLATHEAVVNAIVHGNRRNPGRPVEVQLGCDGEDLVIRVADRGAGFDPAGVADPLLPENLARPGGRGLLLMRALMDEVGHGPGATGGTVATLRRRLGGDPPRPGSDH</sequence>
<keyword evidence="1" id="KW-0723">Serine/threonine-protein kinase</keyword>
<dbReference type="InterPro" id="IPR036890">
    <property type="entry name" value="HATPase_C_sf"/>
</dbReference>
<evidence type="ECO:0000313" key="5">
    <source>
        <dbReference type="Proteomes" id="UP001262410"/>
    </source>
</evidence>
<evidence type="ECO:0000256" key="2">
    <source>
        <dbReference type="SAM" id="MobiDB-lite"/>
    </source>
</evidence>
<feature type="domain" description="Histidine kinase/HSP90-like ATPase" evidence="3">
    <location>
        <begin position="20"/>
        <end position="140"/>
    </location>
</feature>
<keyword evidence="4" id="KW-0418">Kinase</keyword>
<keyword evidence="4" id="KW-0808">Transferase</keyword>
<protein>
    <submittedName>
        <fullName evidence="4">Serine/threonine-protein kinase RsbW</fullName>
        <ecNumber evidence="4">2.7.11.1</ecNumber>
    </submittedName>
</protein>